<organism evidence="2 3">
    <name type="scientific">Virgibacillus chiguensis</name>
    <dbReference type="NCBI Taxonomy" id="411959"/>
    <lineage>
        <taxon>Bacteria</taxon>
        <taxon>Bacillati</taxon>
        <taxon>Bacillota</taxon>
        <taxon>Bacilli</taxon>
        <taxon>Bacillales</taxon>
        <taxon>Bacillaceae</taxon>
        <taxon>Virgibacillus</taxon>
    </lineage>
</organism>
<dbReference type="InterPro" id="IPR001434">
    <property type="entry name" value="OmcB-like_DUF11"/>
</dbReference>
<proteinExistence type="predicted"/>
<dbReference type="PANTHER" id="PTHR34819:SF3">
    <property type="entry name" value="CELL SURFACE PROTEIN"/>
    <property type="match status" value="1"/>
</dbReference>
<dbReference type="Proteomes" id="UP000184079">
    <property type="component" value="Unassembled WGS sequence"/>
</dbReference>
<evidence type="ECO:0000313" key="3">
    <source>
        <dbReference type="Proteomes" id="UP000184079"/>
    </source>
</evidence>
<evidence type="ECO:0000259" key="1">
    <source>
        <dbReference type="Pfam" id="PF01345"/>
    </source>
</evidence>
<name>A0A1M5TGV0_9BACI</name>
<dbReference type="InterPro" id="IPR047589">
    <property type="entry name" value="DUF11_rpt"/>
</dbReference>
<sequence>MPFINRFNTITCGAMTFTGNTLGLSNEANTNNAGTNNSIGAFITLNTALPPVDAYPVDPGPLTPGATTTLDFNQNSSAALLNIPAGSTVLHAELIWGGNYESRDQNIVGSINNSVTFTGPSGAPRIIAPDPVTANTGTIAISGFNISFYMRSADVTNIVIGEGAGQYSTGGVPGLVDPLNASTIATNHAGWTLAVVYRNIAFPLRNMTLFVGANGIVNNFSNPIVDVPVSGFSTPAAGPVNGRVLISAGEGDAVITGDQARFAPTVADVVNPAFNLSGPNNFSTNFFASQINDDTGNLDTSGTYGSRNQINGTPGTNIVAGRQGWDITNVDASANLVNNQTSAVFRFTTIGDEYMPNALGIQIDEGDPIFEVLKSVDPLLACPGDVLTYTITVTNTGLSDASNVIFTDVIPSGVDFIENSVIVDGMQLSGANPAAGINIGTLAMGQTRTISFSVLIRSKQSPGFVIDEAEIEYEGCPGKVTTSNKVITIICKNCDDCRPKDC</sequence>
<protein>
    <submittedName>
        <fullName evidence="2">Conserved repeat domain-containing protein</fullName>
    </submittedName>
</protein>
<dbReference type="RefSeq" id="WP_073008487.1">
    <property type="nucleotide sequence ID" value="NZ_FQXD01000008.1"/>
</dbReference>
<dbReference type="NCBIfam" id="TIGR01451">
    <property type="entry name" value="B_ant_repeat"/>
    <property type="match status" value="1"/>
</dbReference>
<dbReference type="Pfam" id="PF01345">
    <property type="entry name" value="DUF11"/>
    <property type="match status" value="1"/>
</dbReference>
<gene>
    <name evidence="2" type="ORF">SAMN05421807_1082</name>
</gene>
<accession>A0A1M5TGV0</accession>
<feature type="domain" description="DUF11" evidence="1">
    <location>
        <begin position="372"/>
        <end position="471"/>
    </location>
</feature>
<evidence type="ECO:0000313" key="2">
    <source>
        <dbReference type="EMBL" id="SHH49977.1"/>
    </source>
</evidence>
<dbReference type="AlphaFoldDB" id="A0A1M5TGV0"/>
<keyword evidence="3" id="KW-1185">Reference proteome</keyword>
<reference evidence="3" key="1">
    <citation type="submission" date="2016-11" db="EMBL/GenBank/DDBJ databases">
        <authorList>
            <person name="Varghese N."/>
            <person name="Submissions S."/>
        </authorList>
    </citation>
    <scope>NUCLEOTIDE SEQUENCE [LARGE SCALE GENOMIC DNA]</scope>
    <source>
        <strain evidence="3">CGMCC 1.6496</strain>
    </source>
</reference>
<dbReference type="Gene3D" id="2.60.40.740">
    <property type="match status" value="1"/>
</dbReference>
<dbReference type="EMBL" id="FQXD01000008">
    <property type="protein sequence ID" value="SHH49977.1"/>
    <property type="molecule type" value="Genomic_DNA"/>
</dbReference>
<dbReference type="InterPro" id="IPR051172">
    <property type="entry name" value="Chlamydia_OmcB"/>
</dbReference>
<dbReference type="PANTHER" id="PTHR34819">
    <property type="entry name" value="LARGE CYSTEINE-RICH PERIPLASMIC PROTEIN OMCB"/>
    <property type="match status" value="1"/>
</dbReference>
<dbReference type="OrthoDB" id="1751088at2"/>